<name>A0A1R1X5J6_9FUNG</name>
<dbReference type="AlphaFoldDB" id="A0A1R1X5J6"/>
<dbReference type="Proteomes" id="UP000187283">
    <property type="component" value="Unassembled WGS sequence"/>
</dbReference>
<accession>A0A1R1X5J6</accession>
<reference evidence="1 2" key="1">
    <citation type="submission" date="2017-01" db="EMBL/GenBank/DDBJ databases">
        <authorList>
            <person name="Mah S.A."/>
            <person name="Swanson W.J."/>
            <person name="Moy G.W."/>
            <person name="Vacquier V.D."/>
        </authorList>
    </citation>
    <scope>NUCLEOTIDE SEQUENCE [LARGE SCALE GENOMIC DNA]</scope>
    <source>
        <strain evidence="1 2">GSMNP</strain>
    </source>
</reference>
<evidence type="ECO:0000313" key="1">
    <source>
        <dbReference type="EMBL" id="OMJ09880.1"/>
    </source>
</evidence>
<dbReference type="EMBL" id="LSSN01005276">
    <property type="protein sequence ID" value="OMJ09880.1"/>
    <property type="molecule type" value="Genomic_DNA"/>
</dbReference>
<comment type="caution">
    <text evidence="1">The sequence shown here is derived from an EMBL/GenBank/DDBJ whole genome shotgun (WGS) entry which is preliminary data.</text>
</comment>
<evidence type="ECO:0000313" key="2">
    <source>
        <dbReference type="Proteomes" id="UP000187283"/>
    </source>
</evidence>
<proteinExistence type="predicted"/>
<organism evidence="1 2">
    <name type="scientific">Smittium culicis</name>
    <dbReference type="NCBI Taxonomy" id="133412"/>
    <lineage>
        <taxon>Eukaryota</taxon>
        <taxon>Fungi</taxon>
        <taxon>Fungi incertae sedis</taxon>
        <taxon>Zoopagomycota</taxon>
        <taxon>Kickxellomycotina</taxon>
        <taxon>Harpellomycetes</taxon>
        <taxon>Harpellales</taxon>
        <taxon>Legeriomycetaceae</taxon>
        <taxon>Smittium</taxon>
    </lineage>
</organism>
<protein>
    <submittedName>
        <fullName evidence="1">Uncharacterized protein</fullName>
    </submittedName>
</protein>
<keyword evidence="2" id="KW-1185">Reference proteome</keyword>
<gene>
    <name evidence="1" type="ORF">AYI70_g10668</name>
</gene>
<sequence length="106" mass="11486">MVSASKTTAILDPKPIRNSSISRAAWRPSFIPHTTRLCPRLQSPAAYTFSTFVFSSNIPFSGPKNPIASSTMSALNVFTESSTSFNFHAPFSSLFHSTLTVSIPST</sequence>